<evidence type="ECO:0000313" key="3">
    <source>
        <dbReference type="Proteomes" id="UP000887561"/>
    </source>
</evidence>
<organism evidence="3 4">
    <name type="scientific">Meloidogyne javanica</name>
    <name type="common">Root-knot nematode worm</name>
    <dbReference type="NCBI Taxonomy" id="6303"/>
    <lineage>
        <taxon>Eukaryota</taxon>
        <taxon>Metazoa</taxon>
        <taxon>Ecdysozoa</taxon>
        <taxon>Nematoda</taxon>
        <taxon>Chromadorea</taxon>
        <taxon>Rhabditida</taxon>
        <taxon>Tylenchina</taxon>
        <taxon>Tylenchomorpha</taxon>
        <taxon>Tylenchoidea</taxon>
        <taxon>Meloidogynidae</taxon>
        <taxon>Meloidogyninae</taxon>
        <taxon>Meloidogyne</taxon>
        <taxon>Meloidogyne incognita group</taxon>
    </lineage>
</organism>
<dbReference type="AlphaFoldDB" id="A0A915MBH6"/>
<evidence type="ECO:0000256" key="1">
    <source>
        <dbReference type="SAM" id="MobiDB-lite"/>
    </source>
</evidence>
<evidence type="ECO:0000313" key="4">
    <source>
        <dbReference type="WBParaSite" id="scaffold34123_cov189.g21204"/>
    </source>
</evidence>
<dbReference type="Pfam" id="PF00735">
    <property type="entry name" value="Septin"/>
    <property type="match status" value="1"/>
</dbReference>
<dbReference type="InterPro" id="IPR030379">
    <property type="entry name" value="G_SEPTIN_dom"/>
</dbReference>
<dbReference type="GO" id="GO:0005525">
    <property type="term" value="F:GTP binding"/>
    <property type="evidence" value="ECO:0007669"/>
    <property type="project" value="InterPro"/>
</dbReference>
<feature type="region of interest" description="Disordered" evidence="1">
    <location>
        <begin position="168"/>
        <end position="196"/>
    </location>
</feature>
<dbReference type="Gene3D" id="3.40.50.300">
    <property type="entry name" value="P-loop containing nucleotide triphosphate hydrolases"/>
    <property type="match status" value="2"/>
</dbReference>
<dbReference type="SUPFAM" id="SSF52540">
    <property type="entry name" value="P-loop containing nucleoside triphosphate hydrolases"/>
    <property type="match status" value="1"/>
</dbReference>
<dbReference type="PROSITE" id="PS51719">
    <property type="entry name" value="G_SEPTIN"/>
    <property type="match status" value="1"/>
</dbReference>
<keyword evidence="3" id="KW-1185">Reference proteome</keyword>
<evidence type="ECO:0000259" key="2">
    <source>
        <dbReference type="PROSITE" id="PS51719"/>
    </source>
</evidence>
<dbReference type="Proteomes" id="UP000887561">
    <property type="component" value="Unplaced"/>
</dbReference>
<feature type="compositionally biased region" description="Polar residues" evidence="1">
    <location>
        <begin position="168"/>
        <end position="189"/>
    </location>
</feature>
<dbReference type="WBParaSite" id="scaffold34123_cov189.g21204">
    <property type="protein sequence ID" value="scaffold34123_cov189.g21204"/>
    <property type="gene ID" value="scaffold34123_cov189.g21204"/>
</dbReference>
<sequence>MVVGQSGLGKSTFLNTLFMAELLDRKHEESSKIKSTVSIEIKTFRLTENDVKLKVFFKYIDDRFADYLAEETKIDRSTRIEDKRVHLCIYFIPPTGHGLKQLDITFMQALQDRVNIVPVIAKADTLTPTELGDFKLQIMEDMRKNNISLYKPPDFDYEQQQLDVNGWSVSSTNGRAQSKQNAGNSAQLDSSKRFPF</sequence>
<proteinExistence type="predicted"/>
<dbReference type="PANTHER" id="PTHR18884">
    <property type="entry name" value="SEPTIN"/>
    <property type="match status" value="1"/>
</dbReference>
<dbReference type="InterPro" id="IPR027417">
    <property type="entry name" value="P-loop_NTPase"/>
</dbReference>
<name>A0A915MBH6_MELJA</name>
<reference evidence="4" key="1">
    <citation type="submission" date="2022-11" db="UniProtKB">
        <authorList>
            <consortium name="WormBaseParasite"/>
        </authorList>
    </citation>
    <scope>IDENTIFICATION</scope>
</reference>
<protein>
    <submittedName>
        <fullName evidence="4">Septin-type G domain-containing protein</fullName>
    </submittedName>
</protein>
<feature type="domain" description="Septin-type G" evidence="2">
    <location>
        <begin position="1"/>
        <end position="196"/>
    </location>
</feature>
<accession>A0A915MBH6</accession>